<dbReference type="InterPro" id="IPR032436">
    <property type="entry name" value="URB1_C"/>
</dbReference>
<dbReference type="EMBL" id="CVQI01020113">
    <property type="protein sequence ID" value="CRK27478.1"/>
    <property type="molecule type" value="Genomic_DNA"/>
</dbReference>
<feature type="domain" description="Cell morphogenesis protein N-terminal" evidence="2">
    <location>
        <begin position="269"/>
        <end position="429"/>
    </location>
</feature>
<dbReference type="Proteomes" id="UP000045706">
    <property type="component" value="Unassembled WGS sequence"/>
</dbReference>
<name>A0A0G4LZH2_VERLO</name>
<dbReference type="PANTHER" id="PTHR12295:SF30">
    <property type="entry name" value="PROTEIN FURRY"/>
    <property type="match status" value="1"/>
</dbReference>
<sequence>MCGRVPLAHDILHGEPSEDDRYYAELTWLLQYLLDGLRTPGDVAVLHHRKWFEKILALAANPYLRTNLTTRVLRVVYRATCVEGGSTTLATRFGVVSWLAAQEAGSGGDEAALCRALRRRVWETCDQARVGAWSRGGIAEEQQVFIAQAEEKLNDCITVPFDPEPQVELVCGPGVDTTFDQIIAALGHIARPRPKPLIDSIMLWRKSKSDAANDARGQLQQSKTPTSLQRRNTEPLQPLSAGTGPSTENPLTSPGASMAAKQEFVAHAERRSTVSIYILCRVLLQVISQTSLPLLTLEMEEKLEGIIFGQLKIADTDQLVMSPLKLANWNLFSQLLGGMSDINFKGVTERFLGDIDRSLQDLAAKSAMTQAGRDAEGKIELVLGGMKHLKIKIAPTEAWENSCDFLIKLGRLFNRSHGQKVKTAFCQVL</sequence>
<feature type="compositionally biased region" description="Polar residues" evidence="1">
    <location>
        <begin position="218"/>
        <end position="230"/>
    </location>
</feature>
<proteinExistence type="predicted"/>
<dbReference type="InterPro" id="IPR039867">
    <property type="entry name" value="Furry/Tao3/Mor2"/>
</dbReference>
<evidence type="ECO:0008006" key="6">
    <source>
        <dbReference type="Google" id="ProtNLM"/>
    </source>
</evidence>
<dbReference type="GO" id="GO:0005938">
    <property type="term" value="C:cell cortex"/>
    <property type="evidence" value="ECO:0007669"/>
    <property type="project" value="TreeGrafter"/>
</dbReference>
<accession>A0A0G4LZH2</accession>
<organism evidence="4 5">
    <name type="scientific">Verticillium longisporum</name>
    <name type="common">Verticillium dahliae var. longisporum</name>
    <dbReference type="NCBI Taxonomy" id="100787"/>
    <lineage>
        <taxon>Eukaryota</taxon>
        <taxon>Fungi</taxon>
        <taxon>Dikarya</taxon>
        <taxon>Ascomycota</taxon>
        <taxon>Pezizomycotina</taxon>
        <taxon>Sordariomycetes</taxon>
        <taxon>Hypocreomycetidae</taxon>
        <taxon>Glomerellales</taxon>
        <taxon>Plectosphaerellaceae</taxon>
        <taxon>Verticillium</taxon>
    </lineage>
</organism>
<dbReference type="PANTHER" id="PTHR12295">
    <property type="entry name" value="FURRY-RELATED"/>
    <property type="match status" value="1"/>
</dbReference>
<feature type="compositionally biased region" description="Polar residues" evidence="1">
    <location>
        <begin position="243"/>
        <end position="255"/>
    </location>
</feature>
<evidence type="ECO:0000259" key="2">
    <source>
        <dbReference type="Pfam" id="PF14222"/>
    </source>
</evidence>
<dbReference type="Pfam" id="PF14222">
    <property type="entry name" value="MOR2-PAG1_N"/>
    <property type="match status" value="1"/>
</dbReference>
<evidence type="ECO:0000256" key="1">
    <source>
        <dbReference type="SAM" id="MobiDB-lite"/>
    </source>
</evidence>
<dbReference type="AlphaFoldDB" id="A0A0G4LZH2"/>
<dbReference type="InterPro" id="IPR025614">
    <property type="entry name" value="Cell_morpho_N"/>
</dbReference>
<feature type="domain" description="URB1 C-terminal" evidence="3">
    <location>
        <begin position="4"/>
        <end position="98"/>
    </location>
</feature>
<evidence type="ECO:0000313" key="5">
    <source>
        <dbReference type="Proteomes" id="UP000045706"/>
    </source>
</evidence>
<dbReference type="Pfam" id="PF16201">
    <property type="entry name" value="NopRA1"/>
    <property type="match status" value="1"/>
</dbReference>
<gene>
    <name evidence="4" type="ORF">BN1723_013982</name>
</gene>
<protein>
    <recommendedName>
        <fullName evidence="6">Nucleolar pre-ribosomal-associated protein 1 C-terminal domain-containing protein</fullName>
    </recommendedName>
</protein>
<dbReference type="GO" id="GO:0030427">
    <property type="term" value="C:site of polarized growth"/>
    <property type="evidence" value="ECO:0007669"/>
    <property type="project" value="TreeGrafter"/>
</dbReference>
<feature type="region of interest" description="Disordered" evidence="1">
    <location>
        <begin position="212"/>
        <end position="256"/>
    </location>
</feature>
<dbReference type="GO" id="GO:0000902">
    <property type="term" value="P:cell morphogenesis"/>
    <property type="evidence" value="ECO:0007669"/>
    <property type="project" value="InterPro"/>
</dbReference>
<evidence type="ECO:0000259" key="3">
    <source>
        <dbReference type="Pfam" id="PF16201"/>
    </source>
</evidence>
<reference evidence="5" key="1">
    <citation type="submission" date="2015-05" db="EMBL/GenBank/DDBJ databases">
        <authorList>
            <person name="Fogelqvist Johan"/>
        </authorList>
    </citation>
    <scope>NUCLEOTIDE SEQUENCE [LARGE SCALE GENOMIC DNA]</scope>
</reference>
<evidence type="ECO:0000313" key="4">
    <source>
        <dbReference type="EMBL" id="CRK27478.1"/>
    </source>
</evidence>
<feature type="non-terminal residue" evidence="4">
    <location>
        <position position="429"/>
    </location>
</feature>